<dbReference type="InterPro" id="IPR043938">
    <property type="entry name" value="Ligase_CoA_dom"/>
</dbReference>
<dbReference type="InterPro" id="IPR003781">
    <property type="entry name" value="CoA-bd"/>
</dbReference>
<name>A0A9E4N606_9GAMM</name>
<keyword evidence="2" id="KW-0547">Nucleotide-binding</keyword>
<dbReference type="Pfam" id="PF19045">
    <property type="entry name" value="Ligase_CoA_2"/>
    <property type="match status" value="1"/>
</dbReference>
<dbReference type="Pfam" id="PF13607">
    <property type="entry name" value="Succ_CoA_lig"/>
    <property type="match status" value="1"/>
</dbReference>
<dbReference type="InterPro" id="IPR016102">
    <property type="entry name" value="Succinyl-CoA_synth-like"/>
</dbReference>
<feature type="non-terminal residue" evidence="6">
    <location>
        <position position="603"/>
    </location>
</feature>
<dbReference type="GO" id="GO:0005524">
    <property type="term" value="F:ATP binding"/>
    <property type="evidence" value="ECO:0007669"/>
    <property type="project" value="UniProtKB-KW"/>
</dbReference>
<dbReference type="InterPro" id="IPR051538">
    <property type="entry name" value="Acyl-CoA_Synth/Transferase"/>
</dbReference>
<dbReference type="Proteomes" id="UP000886667">
    <property type="component" value="Unassembled WGS sequence"/>
</dbReference>
<evidence type="ECO:0000313" key="6">
    <source>
        <dbReference type="EMBL" id="MCG7948133.1"/>
    </source>
</evidence>
<evidence type="ECO:0000256" key="2">
    <source>
        <dbReference type="ARBA" id="ARBA00022741"/>
    </source>
</evidence>
<dbReference type="InterPro" id="IPR013815">
    <property type="entry name" value="ATP_grasp_subdomain_1"/>
</dbReference>
<evidence type="ECO:0000256" key="1">
    <source>
        <dbReference type="ARBA" id="ARBA00022598"/>
    </source>
</evidence>
<evidence type="ECO:0000313" key="7">
    <source>
        <dbReference type="Proteomes" id="UP000886667"/>
    </source>
</evidence>
<dbReference type="SUPFAM" id="SSF56059">
    <property type="entry name" value="Glutathione synthetase ATP-binding domain-like"/>
    <property type="match status" value="1"/>
</dbReference>
<dbReference type="Pfam" id="PF13380">
    <property type="entry name" value="CoA_binding_2"/>
    <property type="match status" value="1"/>
</dbReference>
<dbReference type="SUPFAM" id="SSF52210">
    <property type="entry name" value="Succinyl-CoA synthetase domains"/>
    <property type="match status" value="2"/>
</dbReference>
<dbReference type="AlphaFoldDB" id="A0A9E4N606"/>
<organism evidence="6 7">
    <name type="scientific">Candidatus Thiodiazotropha taylori</name>
    <dbReference type="NCBI Taxonomy" id="2792791"/>
    <lineage>
        <taxon>Bacteria</taxon>
        <taxon>Pseudomonadati</taxon>
        <taxon>Pseudomonadota</taxon>
        <taxon>Gammaproteobacteria</taxon>
        <taxon>Chromatiales</taxon>
        <taxon>Sedimenticolaceae</taxon>
        <taxon>Candidatus Thiodiazotropha</taxon>
    </lineage>
</organism>
<dbReference type="GO" id="GO:0043758">
    <property type="term" value="F:acetate-CoA ligase (ADP-forming) activity"/>
    <property type="evidence" value="ECO:0007669"/>
    <property type="project" value="InterPro"/>
</dbReference>
<evidence type="ECO:0000256" key="4">
    <source>
        <dbReference type="ARBA" id="ARBA00060888"/>
    </source>
</evidence>
<feature type="domain" description="CoA-binding" evidence="5">
    <location>
        <begin position="9"/>
        <end position="104"/>
    </location>
</feature>
<proteinExistence type="inferred from homology"/>
<comment type="similarity">
    <text evidence="4">In the N-terminal section; belongs to the acetate CoA ligase alpha subunit family.</text>
</comment>
<comment type="caution">
    <text evidence="6">The sequence shown here is derived from an EMBL/GenBank/DDBJ whole genome shotgun (WGS) entry which is preliminary data.</text>
</comment>
<reference evidence="6" key="1">
    <citation type="journal article" date="2021" name="Proc. Natl. Acad. Sci. U.S.A.">
        <title>Global biogeography of chemosynthetic symbionts reveals both localized and globally distributed symbiont groups. .</title>
        <authorList>
            <person name="Osvatic J.T."/>
            <person name="Wilkins L.G.E."/>
            <person name="Leibrecht L."/>
            <person name="Leray M."/>
            <person name="Zauner S."/>
            <person name="Polzin J."/>
            <person name="Camacho Y."/>
            <person name="Gros O."/>
            <person name="van Gils J.A."/>
            <person name="Eisen J.A."/>
            <person name="Petersen J.M."/>
            <person name="Yuen B."/>
        </authorList>
    </citation>
    <scope>NUCLEOTIDE SEQUENCE</scope>
    <source>
        <strain evidence="6">MAGclacostrist064TRANS</strain>
    </source>
</reference>
<dbReference type="PANTHER" id="PTHR43334:SF1">
    <property type="entry name" value="3-HYDROXYPROPIONATE--COA LIGASE [ADP-FORMING]"/>
    <property type="match status" value="1"/>
</dbReference>
<sequence>MQSHYLTPLFSPKSVAMFGASERENSVGEVVFRNLISSGYKGAIYPINPKHEEIQGIKAYKSIEEIGKPVELVVVATPAKTIPAIVEACGLHGVKTMIILSAGFRESGPAGLRLEERVVEVAKEFGIRFIGPNCLGLIRPDQGINITFGNNNAKPGNLALVSQSGAICTAILDWAETNDIGFSTVISTGISADLDFGDYLDYLVADPKTDSILLYVEGIKNARRFMSGLRAAARIKPVIVLKVGRHAAGAEASMSHTGALVGSDETFSAALSRSGVLRVETISQLFSAAKALSSRYRVYGNKLAIITNGGGPGVMAADRASDLGIELASFNDDTIKALNEALPEVWSHGNPVDIIGEAPPERYRAAVDICLNDPGVDGTIVILTPQAMTKPDAVAQELIDLADKHKKPILTSWMGGKQIENGRKLFNNARLPSFRTLENAVDAFHYLSSHQESQRLLMQTPAKSSRRHEQPDAEGARLIIESALSEQRKVLSEPESFALLGAFRINAVRNGIARSANEALILAESIGFPVAMKIFSPDISHKSDAGAIRLNINNAQAVRTNYRDLIEQVKETRPEATIEGVTVEQMYQSPNGRELLIGIVRDP</sequence>
<dbReference type="Gene3D" id="3.40.50.261">
    <property type="entry name" value="Succinyl-CoA synthetase domains"/>
    <property type="match status" value="2"/>
</dbReference>
<dbReference type="Gene3D" id="3.40.50.720">
    <property type="entry name" value="NAD(P)-binding Rossmann-like Domain"/>
    <property type="match status" value="1"/>
</dbReference>
<keyword evidence="3" id="KW-0067">ATP-binding</keyword>
<dbReference type="InterPro" id="IPR036291">
    <property type="entry name" value="NAD(P)-bd_dom_sf"/>
</dbReference>
<dbReference type="Gene3D" id="3.30.1490.20">
    <property type="entry name" value="ATP-grasp fold, A domain"/>
    <property type="match status" value="1"/>
</dbReference>
<dbReference type="PANTHER" id="PTHR43334">
    <property type="entry name" value="ACETATE--COA LIGASE [ADP-FORMING]"/>
    <property type="match status" value="1"/>
</dbReference>
<dbReference type="SUPFAM" id="SSF51735">
    <property type="entry name" value="NAD(P)-binding Rossmann-fold domains"/>
    <property type="match status" value="1"/>
</dbReference>
<dbReference type="SMART" id="SM00881">
    <property type="entry name" value="CoA_binding"/>
    <property type="match status" value="1"/>
</dbReference>
<dbReference type="FunFam" id="3.30.1490.20:FF:000020">
    <property type="entry name" value="Protein lysine acetyltransferase"/>
    <property type="match status" value="1"/>
</dbReference>
<keyword evidence="1 6" id="KW-0436">Ligase</keyword>
<evidence type="ECO:0000256" key="3">
    <source>
        <dbReference type="ARBA" id="ARBA00022840"/>
    </source>
</evidence>
<gene>
    <name evidence="6" type="ORF">JAZ07_17455</name>
</gene>
<evidence type="ECO:0000259" key="5">
    <source>
        <dbReference type="SMART" id="SM00881"/>
    </source>
</evidence>
<dbReference type="InterPro" id="IPR032875">
    <property type="entry name" value="Succ_CoA_lig_flav_dom"/>
</dbReference>
<protein>
    <submittedName>
        <fullName evidence="6">Acetate--CoA ligase family protein</fullName>
    </submittedName>
</protein>
<accession>A0A9E4N606</accession>
<dbReference type="Pfam" id="PF13549">
    <property type="entry name" value="ATP-grasp_5"/>
    <property type="match status" value="1"/>
</dbReference>
<dbReference type="EMBL" id="JAEPCM010000630">
    <property type="protein sequence ID" value="MCG7948133.1"/>
    <property type="molecule type" value="Genomic_DNA"/>
</dbReference>